<name>A0ABW7YJD6_9ACTN</name>
<dbReference type="RefSeq" id="WP_397077873.1">
    <property type="nucleotide sequence ID" value="NZ_JBITGY010000001.1"/>
</dbReference>
<dbReference type="SUPFAM" id="SSF101386">
    <property type="entry name" value="all-alpha NTP pyrophosphatases"/>
    <property type="match status" value="1"/>
</dbReference>
<dbReference type="InterPro" id="IPR023292">
    <property type="entry name" value="NTP_PyroPHydrolase-like_dom_sf"/>
</dbReference>
<evidence type="ECO:0000313" key="1">
    <source>
        <dbReference type="EMBL" id="MFI6496012.1"/>
    </source>
</evidence>
<dbReference type="InterPro" id="IPR021130">
    <property type="entry name" value="PRib-ATP_PPHydrolase-like"/>
</dbReference>
<dbReference type="Pfam" id="PF01503">
    <property type="entry name" value="PRA-PH"/>
    <property type="match status" value="1"/>
</dbReference>
<sequence length="190" mass="21213">MPDDVNTDELVELVTQLSSVETLWALACLFASADDDEQVVITGRVVKEGERVPGAYDPMAALTEWHQAISQNSFIELSEKGRSDLAVLRTDLIHEEAEEVSSELKAIWSMTGDFSRARLAAELADLLYVAYGTAQLFEIDLPAVFELVHEFNMRKVDPETGKVRRREDGKVLKPEGFKSLTKEDIEAVIN</sequence>
<reference evidence="1 2" key="1">
    <citation type="submission" date="2024-10" db="EMBL/GenBank/DDBJ databases">
        <title>The Natural Products Discovery Center: Release of the First 8490 Sequenced Strains for Exploring Actinobacteria Biosynthetic Diversity.</title>
        <authorList>
            <person name="Kalkreuter E."/>
            <person name="Kautsar S.A."/>
            <person name="Yang D."/>
            <person name="Bader C.D."/>
            <person name="Teijaro C.N."/>
            <person name="Fluegel L."/>
            <person name="Davis C.M."/>
            <person name="Simpson J.R."/>
            <person name="Lauterbach L."/>
            <person name="Steele A.D."/>
            <person name="Gui C."/>
            <person name="Meng S."/>
            <person name="Li G."/>
            <person name="Viehrig K."/>
            <person name="Ye F."/>
            <person name="Su P."/>
            <person name="Kiefer A.F."/>
            <person name="Nichols A."/>
            <person name="Cepeda A.J."/>
            <person name="Yan W."/>
            <person name="Fan B."/>
            <person name="Jiang Y."/>
            <person name="Adhikari A."/>
            <person name="Zheng C.-J."/>
            <person name="Schuster L."/>
            <person name="Cowan T.M."/>
            <person name="Smanski M.J."/>
            <person name="Chevrette M.G."/>
            <person name="De Carvalho L.P.S."/>
            <person name="Shen B."/>
        </authorList>
    </citation>
    <scope>NUCLEOTIDE SEQUENCE [LARGE SCALE GENOMIC DNA]</scope>
    <source>
        <strain evidence="1 2">NPDC050545</strain>
    </source>
</reference>
<evidence type="ECO:0000313" key="2">
    <source>
        <dbReference type="Proteomes" id="UP001612741"/>
    </source>
</evidence>
<keyword evidence="2" id="KW-1185">Reference proteome</keyword>
<evidence type="ECO:0008006" key="3">
    <source>
        <dbReference type="Google" id="ProtNLM"/>
    </source>
</evidence>
<dbReference type="EMBL" id="JBITGY010000001">
    <property type="protein sequence ID" value="MFI6496012.1"/>
    <property type="molecule type" value="Genomic_DNA"/>
</dbReference>
<accession>A0ABW7YJD6</accession>
<gene>
    <name evidence="1" type="ORF">ACIBG2_01425</name>
</gene>
<dbReference type="Gene3D" id="1.10.3420.10">
    <property type="entry name" value="putative ntp pyrophosphohydrolase like domain"/>
    <property type="match status" value="1"/>
</dbReference>
<dbReference type="Proteomes" id="UP001612741">
    <property type="component" value="Unassembled WGS sequence"/>
</dbReference>
<comment type="caution">
    <text evidence="1">The sequence shown here is derived from an EMBL/GenBank/DDBJ whole genome shotgun (WGS) entry which is preliminary data.</text>
</comment>
<organism evidence="1 2">
    <name type="scientific">Nonomuraea typhae</name>
    <dbReference type="NCBI Taxonomy" id="2603600"/>
    <lineage>
        <taxon>Bacteria</taxon>
        <taxon>Bacillati</taxon>
        <taxon>Actinomycetota</taxon>
        <taxon>Actinomycetes</taxon>
        <taxon>Streptosporangiales</taxon>
        <taxon>Streptosporangiaceae</taxon>
        <taxon>Nonomuraea</taxon>
    </lineage>
</organism>
<protein>
    <recommendedName>
        <fullName evidence="3">Phosphoribosyl-ATP diphosphatase</fullName>
    </recommendedName>
</protein>
<proteinExistence type="predicted"/>